<dbReference type="RefSeq" id="WP_134197612.1">
    <property type="nucleotide sequence ID" value="NZ_SORE01000062.1"/>
</dbReference>
<organism evidence="2 3">
    <name type="scientific">Paraburkholderia rhizosphaerae</name>
    <dbReference type="NCBI Taxonomy" id="480658"/>
    <lineage>
        <taxon>Bacteria</taxon>
        <taxon>Pseudomonadati</taxon>
        <taxon>Pseudomonadota</taxon>
        <taxon>Betaproteobacteria</taxon>
        <taxon>Burkholderiales</taxon>
        <taxon>Burkholderiaceae</taxon>
        <taxon>Paraburkholderia</taxon>
    </lineage>
</organism>
<keyword evidence="3" id="KW-1185">Reference proteome</keyword>
<name>A0A4R8KPW0_9BURK</name>
<feature type="region of interest" description="Disordered" evidence="1">
    <location>
        <begin position="218"/>
        <end position="239"/>
    </location>
</feature>
<accession>A0A4R8KPW0</accession>
<evidence type="ECO:0000256" key="1">
    <source>
        <dbReference type="SAM" id="MobiDB-lite"/>
    </source>
</evidence>
<protein>
    <submittedName>
        <fullName evidence="2">YD repeat-containing protein</fullName>
    </submittedName>
</protein>
<gene>
    <name evidence="2" type="ORF">BX592_1622</name>
</gene>
<dbReference type="OrthoDB" id="6057489at2"/>
<dbReference type="EMBL" id="SORE01000062">
    <property type="protein sequence ID" value="TDY31210.1"/>
    <property type="molecule type" value="Genomic_DNA"/>
</dbReference>
<dbReference type="AlphaFoldDB" id="A0A4R8KPW0"/>
<dbReference type="Proteomes" id="UP000295509">
    <property type="component" value="Unassembled WGS sequence"/>
</dbReference>
<dbReference type="Gene3D" id="2.180.10.10">
    <property type="entry name" value="RHS repeat-associated core"/>
    <property type="match status" value="1"/>
</dbReference>
<reference evidence="2 3" key="1">
    <citation type="submission" date="2019-03" db="EMBL/GenBank/DDBJ databases">
        <title>Genomic Encyclopedia of Type Strains, Phase III (KMG-III): the genomes of soil and plant-associated and newly described type strains.</title>
        <authorList>
            <person name="Whitman W."/>
        </authorList>
    </citation>
    <scope>NUCLEOTIDE SEQUENCE [LARGE SCALE GENOMIC DNA]</scope>
    <source>
        <strain evidence="2 3">LMG 29544</strain>
    </source>
</reference>
<evidence type="ECO:0000313" key="3">
    <source>
        <dbReference type="Proteomes" id="UP000295509"/>
    </source>
</evidence>
<proteinExistence type="predicted"/>
<evidence type="ECO:0000313" key="2">
    <source>
        <dbReference type="EMBL" id="TDY31210.1"/>
    </source>
</evidence>
<comment type="caution">
    <text evidence="2">The sequence shown here is derived from an EMBL/GenBank/DDBJ whole genome shotgun (WGS) entry which is preliminary data.</text>
</comment>
<sequence>MTATYDSYRRPLQLRENGTQSLAKYSYDTLNRRTQVDLGNGTRTELAYDAQGGLSTLNHRFTSSTEDWLSSFTRNQLGEIRQAGVTNSRYAWTPAAASTAYTANALNQYTAAAGKGVTHDANGNLTGDGVWTYAYDLDNRLKTASGAGTNATLAYDPEGRLARTTVNGVDTTLLYDGQNLMSANGGGGARAAGTGMGRREPVRFLVCRGHETITEITSYDRNNSDQEEQEPESAEAVPR</sequence>